<reference evidence="2" key="1">
    <citation type="submission" date="2016-10" db="EMBL/GenBank/DDBJ databases">
        <authorList>
            <person name="Varghese N."/>
            <person name="Submissions S."/>
        </authorList>
    </citation>
    <scope>NUCLEOTIDE SEQUENCE [LARGE SCALE GENOMIC DNA]</scope>
    <source>
        <strain evidence="2">DSM 22376</strain>
    </source>
</reference>
<dbReference type="STRING" id="150146.SAMN05443667_115119"/>
<gene>
    <name evidence="1" type="ORF">SAMN05443667_115119</name>
</gene>
<sequence length="452" mass="51317">MEVEIIIEDSNFSKKDKKIDIRIKNSKTNEEGVIKINFPEFCEFASVSSSTAIDFFLISSMIYSIDRFVNRKLNSEDGWSRNIKVVLPVFSKELWKSSIDELQQTLSFLTGDYWNIDFKDSIIEIPTKIISLDYVDKFYKQVNLFSGGLDSLIGAIDFLASPSNKQENLLLVSHFDSQMKGPNYDQNILISKLPTEYQNRIKRVSLVEVTLKSTNNKEKTFRSRSILFLGIAVLVSDMRKTPIIVPENGSVSLNFPLSSSRRGACSTRTTHPKFISLLKKTLDKVNLNSDIENPYEFQTKGEMVKMCLNTSLLKQMVKFSNSCGKRGHVINRDNRNSSHCGVCMPCTYRKASLLSIKDQTTYGDDINKKLTGRNKTTPFLLSGQGQDLKAMLDFLGIKLSDEDIMKELTIGGVDNDDKFGNFISLINKTRKELRDLVDKSCNIQERRKMAGL</sequence>
<dbReference type="EMBL" id="FNRD01000015">
    <property type="protein sequence ID" value="SEB02356.1"/>
    <property type="molecule type" value="Genomic_DNA"/>
</dbReference>
<evidence type="ECO:0008006" key="3">
    <source>
        <dbReference type="Google" id="ProtNLM"/>
    </source>
</evidence>
<dbReference type="NCBIfam" id="NF041925">
    <property type="entry name" value="QatC"/>
    <property type="match status" value="1"/>
</dbReference>
<proteinExistence type="predicted"/>
<organism evidence="1 2">
    <name type="scientific">Flavobacterium gillisiae</name>
    <dbReference type="NCBI Taxonomy" id="150146"/>
    <lineage>
        <taxon>Bacteria</taxon>
        <taxon>Pseudomonadati</taxon>
        <taxon>Bacteroidota</taxon>
        <taxon>Flavobacteriia</taxon>
        <taxon>Flavobacteriales</taxon>
        <taxon>Flavobacteriaceae</taxon>
        <taxon>Flavobacterium</taxon>
    </lineage>
</organism>
<protein>
    <recommendedName>
        <fullName evidence="3">7-cyano-7-deazaguanine synthase (Queuosine biosynthesis)</fullName>
    </recommendedName>
</protein>
<dbReference type="RefSeq" id="WP_091093324.1">
    <property type="nucleotide sequence ID" value="NZ_FNRD01000015.1"/>
</dbReference>
<evidence type="ECO:0000313" key="2">
    <source>
        <dbReference type="Proteomes" id="UP000198951"/>
    </source>
</evidence>
<accession>A0A1H4FYC7</accession>
<dbReference type="AlphaFoldDB" id="A0A1H4FYC7"/>
<dbReference type="OrthoDB" id="9789567at2"/>
<dbReference type="InterPro" id="IPR049676">
    <property type="entry name" value="QatC"/>
</dbReference>
<name>A0A1H4FYC7_9FLAO</name>
<keyword evidence="2" id="KW-1185">Reference proteome</keyword>
<dbReference type="InterPro" id="IPR014729">
    <property type="entry name" value="Rossmann-like_a/b/a_fold"/>
</dbReference>
<dbReference type="Gene3D" id="3.40.50.620">
    <property type="entry name" value="HUPs"/>
    <property type="match status" value="1"/>
</dbReference>
<dbReference type="Proteomes" id="UP000198951">
    <property type="component" value="Unassembled WGS sequence"/>
</dbReference>
<evidence type="ECO:0000313" key="1">
    <source>
        <dbReference type="EMBL" id="SEB02356.1"/>
    </source>
</evidence>